<evidence type="ECO:0000256" key="5">
    <source>
        <dbReference type="ARBA" id="ARBA00022692"/>
    </source>
</evidence>
<dbReference type="InterPro" id="IPR004685">
    <property type="entry name" value="Brnchd-chn_aa_trnsp_Livcs"/>
</dbReference>
<dbReference type="GO" id="GO:0005886">
    <property type="term" value="C:plasma membrane"/>
    <property type="evidence" value="ECO:0007669"/>
    <property type="project" value="UniProtKB-SubCell"/>
</dbReference>
<feature type="transmembrane region" description="Helical" evidence="9">
    <location>
        <begin position="333"/>
        <end position="356"/>
    </location>
</feature>
<dbReference type="HOGENOM" id="CLU_036807_0_2_10"/>
<feature type="transmembrane region" description="Helical" evidence="9">
    <location>
        <begin position="310"/>
        <end position="327"/>
    </location>
</feature>
<evidence type="ECO:0000256" key="6">
    <source>
        <dbReference type="ARBA" id="ARBA00022970"/>
    </source>
</evidence>
<keyword evidence="5 9" id="KW-0812">Transmembrane</keyword>
<evidence type="ECO:0000256" key="4">
    <source>
        <dbReference type="ARBA" id="ARBA00022475"/>
    </source>
</evidence>
<evidence type="ECO:0000256" key="1">
    <source>
        <dbReference type="ARBA" id="ARBA00004651"/>
    </source>
</evidence>
<dbReference type="GO" id="GO:0005304">
    <property type="term" value="F:L-valine transmembrane transporter activity"/>
    <property type="evidence" value="ECO:0007669"/>
    <property type="project" value="TreeGrafter"/>
</dbReference>
<gene>
    <name evidence="10" type="ORF">BD94_0222</name>
</gene>
<dbReference type="STRING" id="1338011.BD94_0222"/>
<dbReference type="KEGG" id="eao:BD94_0222"/>
<sequence length="434" mass="46579">MRNNNGAIITLGFALFAMFFGAGNLILPPFIGLKSGSEWFYAIVGFITTGIIAPLISLIAVVQIGHNFIDIGKRVNKKMITILAFIIIWLIGPLIGIPRTGATTFEIGLQPIFPGLSPIISAVIFFAVTGFLAISPSKIVDIIGKYLTPVLILLLLILIAVGIVYSPGAPAASTLSHGESFALGFHEGYQTMDVLSAVIFAGIIITSITEKGFTMVSQRVKMTVMAGLIAAFCLLVIYGGLVYLGATSGYPVTDNLSRTKLLLHISNSVLGLYGTYIISVAIALACLTTAIALTSAFASFMEKITNGKSGYKVNVIFCCVLAAILSVKGVDEIINYAGILLGFVYPVVFALVMYLVFFGKIIKSKTPYVAAVIISTLVSSLTVFQYYGIAENFITSLKDRLPLVQHNMEWVLPSFLAFIITALFSKNNTFATQE</sequence>
<keyword evidence="6" id="KW-0029">Amino-acid transport</keyword>
<dbReference type="Proteomes" id="UP000028933">
    <property type="component" value="Chromosome"/>
</dbReference>
<evidence type="ECO:0000256" key="7">
    <source>
        <dbReference type="ARBA" id="ARBA00022989"/>
    </source>
</evidence>
<evidence type="ECO:0000313" key="10">
    <source>
        <dbReference type="EMBL" id="AIL43997.1"/>
    </source>
</evidence>
<name>A0A077E8X7_9FLAO</name>
<feature type="transmembrane region" description="Helical" evidence="9">
    <location>
        <begin position="39"/>
        <end position="62"/>
    </location>
</feature>
<reference evidence="10" key="1">
    <citation type="journal article" date="2013" name="Lancet">
        <title>First case of E anophelis outbreak in an intensive-care unit.</title>
        <authorList>
            <person name="Teo J."/>
            <person name="Tan S.Y."/>
            <person name="Tay M."/>
            <person name="Ding Y."/>
            <person name="Kjelleberg S."/>
            <person name="Givskov M."/>
            <person name="Lin R.T."/>
            <person name="Yang L."/>
        </authorList>
    </citation>
    <scope>NUCLEOTIDE SEQUENCE [LARGE SCALE GENOMIC DNA]</scope>
    <source>
        <strain evidence="10">NUHP1</strain>
    </source>
</reference>
<keyword evidence="7 9" id="KW-1133">Transmembrane helix</keyword>
<evidence type="ECO:0000256" key="3">
    <source>
        <dbReference type="ARBA" id="ARBA00022448"/>
    </source>
</evidence>
<dbReference type="EMBL" id="CP007547">
    <property type="protein sequence ID" value="AIL43997.1"/>
    <property type="molecule type" value="Genomic_DNA"/>
</dbReference>
<dbReference type="GO" id="GO:0015818">
    <property type="term" value="P:isoleucine transport"/>
    <property type="evidence" value="ECO:0007669"/>
    <property type="project" value="TreeGrafter"/>
</dbReference>
<feature type="transmembrane region" description="Helical" evidence="9">
    <location>
        <begin position="112"/>
        <end position="134"/>
    </location>
</feature>
<evidence type="ECO:0000256" key="8">
    <source>
        <dbReference type="ARBA" id="ARBA00023136"/>
    </source>
</evidence>
<dbReference type="AlphaFoldDB" id="A0A077E8X7"/>
<dbReference type="GO" id="GO:0015190">
    <property type="term" value="F:L-leucine transmembrane transporter activity"/>
    <property type="evidence" value="ECO:0007669"/>
    <property type="project" value="TreeGrafter"/>
</dbReference>
<comment type="similarity">
    <text evidence="2">Belongs to the branched chain amino acid transporter family.</text>
</comment>
<keyword evidence="3" id="KW-0813">Transport</keyword>
<comment type="subcellular location">
    <subcellularLocation>
        <location evidence="1">Cell membrane</location>
        <topology evidence="1">Multi-pass membrane protein</topology>
    </subcellularLocation>
</comment>
<accession>A0A077E8X7</accession>
<feature type="transmembrane region" description="Helical" evidence="9">
    <location>
        <begin position="82"/>
        <end position="100"/>
    </location>
</feature>
<feature type="transmembrane region" description="Helical" evidence="9">
    <location>
        <begin position="220"/>
        <end position="246"/>
    </location>
</feature>
<feature type="transmembrane region" description="Helical" evidence="9">
    <location>
        <begin position="368"/>
        <end position="388"/>
    </location>
</feature>
<dbReference type="GO" id="GO:0015820">
    <property type="term" value="P:L-leucine transport"/>
    <property type="evidence" value="ECO:0007669"/>
    <property type="project" value="TreeGrafter"/>
</dbReference>
<feature type="transmembrane region" description="Helical" evidence="9">
    <location>
        <begin position="188"/>
        <end position="208"/>
    </location>
</feature>
<proteinExistence type="inferred from homology"/>
<dbReference type="Pfam" id="PF05525">
    <property type="entry name" value="Branch_AA_trans"/>
    <property type="match status" value="1"/>
</dbReference>
<evidence type="ECO:0000256" key="2">
    <source>
        <dbReference type="ARBA" id="ARBA00008540"/>
    </source>
</evidence>
<dbReference type="RefSeq" id="WP_024564810.1">
    <property type="nucleotide sequence ID" value="NZ_CP007547.1"/>
</dbReference>
<evidence type="ECO:0000256" key="9">
    <source>
        <dbReference type="SAM" id="Phobius"/>
    </source>
</evidence>
<feature type="transmembrane region" description="Helical" evidence="9">
    <location>
        <begin position="146"/>
        <end position="168"/>
    </location>
</feature>
<feature type="transmembrane region" description="Helical" evidence="9">
    <location>
        <begin position="408"/>
        <end position="425"/>
    </location>
</feature>
<reference evidence="10" key="2">
    <citation type="journal article" date="2015" name="Genome Biol. Evol.">
        <title>Complete Genome Sequence and Transcriptomic Analysis of the Novel Pathogen Elizabethkingia anophelis in Response to Oxidative Stress.</title>
        <authorList>
            <person name="Li Y."/>
            <person name="Liu Y."/>
            <person name="Chew S.C."/>
            <person name="Tay M."/>
            <person name="Salido M.M."/>
            <person name="Teo J."/>
            <person name="Lauro F.M."/>
            <person name="Givskov M."/>
            <person name="Yang L."/>
        </authorList>
    </citation>
    <scope>NUCLEOTIDE SEQUENCE</scope>
    <source>
        <strain evidence="10">NUHP1</strain>
    </source>
</reference>
<dbReference type="eggNOG" id="COG1114">
    <property type="taxonomic scope" value="Bacteria"/>
</dbReference>
<dbReference type="PANTHER" id="PTHR30588">
    <property type="entry name" value="BRANCHED-CHAIN AMINO ACID TRANSPORT SYSTEM 2 CARRIER PROTEIN"/>
    <property type="match status" value="1"/>
</dbReference>
<dbReference type="GO" id="GO:0015188">
    <property type="term" value="F:L-isoleucine transmembrane transporter activity"/>
    <property type="evidence" value="ECO:0007669"/>
    <property type="project" value="TreeGrafter"/>
</dbReference>
<protein>
    <submittedName>
        <fullName evidence="10">Branched-chain amino acid transport system</fullName>
    </submittedName>
</protein>
<keyword evidence="8 9" id="KW-0472">Membrane</keyword>
<dbReference type="PANTHER" id="PTHR30588:SF0">
    <property type="entry name" value="BRANCHED-CHAIN AMINO ACID PERMEASE BRNQ"/>
    <property type="match status" value="1"/>
</dbReference>
<feature type="transmembrane region" description="Helical" evidence="9">
    <location>
        <begin position="276"/>
        <end position="298"/>
    </location>
</feature>
<feature type="transmembrane region" description="Helical" evidence="9">
    <location>
        <begin position="7"/>
        <end position="27"/>
    </location>
</feature>
<evidence type="ECO:0000313" key="11">
    <source>
        <dbReference type="Proteomes" id="UP000028933"/>
    </source>
</evidence>
<keyword evidence="4" id="KW-1003">Cell membrane</keyword>
<organism evidence="10 11">
    <name type="scientific">Elizabethkingia anophelis NUHP1</name>
    <dbReference type="NCBI Taxonomy" id="1338011"/>
    <lineage>
        <taxon>Bacteria</taxon>
        <taxon>Pseudomonadati</taxon>
        <taxon>Bacteroidota</taxon>
        <taxon>Flavobacteriia</taxon>
        <taxon>Flavobacteriales</taxon>
        <taxon>Weeksellaceae</taxon>
        <taxon>Elizabethkingia</taxon>
    </lineage>
</organism>
<dbReference type="NCBIfam" id="TIGR00796">
    <property type="entry name" value="livcs"/>
    <property type="match status" value="1"/>
</dbReference>